<proteinExistence type="predicted"/>
<protein>
    <submittedName>
        <fullName evidence="1">Uncharacterized protein</fullName>
    </submittedName>
</protein>
<gene>
    <name evidence="1" type="ORF">RCL2_001910600</name>
</gene>
<sequence>MKISEQHNLIPALFIVILNRFDVNDPYTRCLCRYPIHSLSFGTIQYLDHDLSGKTMGNWYSGTRMTKKKKSFELDAKGQFIYKIKMIIKFFFFSDL</sequence>
<comment type="caution">
    <text evidence="1">The sequence shown here is derived from an EMBL/GenBank/DDBJ whole genome shotgun (WGS) entry which is preliminary data.</text>
</comment>
<organism evidence="1 2">
    <name type="scientific">Rhizophagus clarus</name>
    <dbReference type="NCBI Taxonomy" id="94130"/>
    <lineage>
        <taxon>Eukaryota</taxon>
        <taxon>Fungi</taxon>
        <taxon>Fungi incertae sedis</taxon>
        <taxon>Mucoromycota</taxon>
        <taxon>Glomeromycotina</taxon>
        <taxon>Glomeromycetes</taxon>
        <taxon>Glomerales</taxon>
        <taxon>Glomeraceae</taxon>
        <taxon>Rhizophagus</taxon>
    </lineage>
</organism>
<name>A0A8H3LTT1_9GLOM</name>
<dbReference type="AlphaFoldDB" id="A0A8H3LTT1"/>
<accession>A0A8H3LTT1</accession>
<evidence type="ECO:0000313" key="1">
    <source>
        <dbReference type="EMBL" id="GES92321.1"/>
    </source>
</evidence>
<dbReference type="Proteomes" id="UP000615446">
    <property type="component" value="Unassembled WGS sequence"/>
</dbReference>
<dbReference type="EMBL" id="BLAL01000215">
    <property type="protein sequence ID" value="GES92321.1"/>
    <property type="molecule type" value="Genomic_DNA"/>
</dbReference>
<reference evidence="1" key="1">
    <citation type="submission" date="2019-10" db="EMBL/GenBank/DDBJ databases">
        <title>Conservation and host-specific expression of non-tandemly repeated heterogenous ribosome RNA gene in arbuscular mycorrhizal fungi.</title>
        <authorList>
            <person name="Maeda T."/>
            <person name="Kobayashi Y."/>
            <person name="Nakagawa T."/>
            <person name="Ezawa T."/>
            <person name="Yamaguchi K."/>
            <person name="Bino T."/>
            <person name="Nishimoto Y."/>
            <person name="Shigenobu S."/>
            <person name="Kawaguchi M."/>
        </authorList>
    </citation>
    <scope>NUCLEOTIDE SEQUENCE</scope>
    <source>
        <strain evidence="1">HR1</strain>
    </source>
</reference>
<evidence type="ECO:0000313" key="2">
    <source>
        <dbReference type="Proteomes" id="UP000615446"/>
    </source>
</evidence>